<feature type="compositionally biased region" description="Basic and acidic residues" evidence="1">
    <location>
        <begin position="94"/>
        <end position="103"/>
    </location>
</feature>
<proteinExistence type="predicted"/>
<evidence type="ECO:0000313" key="3">
    <source>
        <dbReference type="Proteomes" id="UP000464912"/>
    </source>
</evidence>
<dbReference type="Proteomes" id="UP000464912">
    <property type="component" value="Chromosome"/>
</dbReference>
<dbReference type="RefSeq" id="WP_160095523.1">
    <property type="nucleotide sequence ID" value="NZ_CP047224.1"/>
</dbReference>
<organism evidence="2 3">
    <name type="scientific">Neorickettsia findlayensis</name>
    <dbReference type="NCBI Taxonomy" id="2686014"/>
    <lineage>
        <taxon>Bacteria</taxon>
        <taxon>Pseudomonadati</taxon>
        <taxon>Pseudomonadota</taxon>
        <taxon>Alphaproteobacteria</taxon>
        <taxon>Rickettsiales</taxon>
        <taxon>Anaplasmataceae</taxon>
        <taxon>Neorickettsia</taxon>
    </lineage>
</organism>
<keyword evidence="3" id="KW-1185">Reference proteome</keyword>
<feature type="region of interest" description="Disordered" evidence="1">
    <location>
        <begin position="75"/>
        <end position="103"/>
    </location>
</feature>
<evidence type="ECO:0000256" key="1">
    <source>
        <dbReference type="SAM" id="MobiDB-lite"/>
    </source>
</evidence>
<reference evidence="2 3" key="1">
    <citation type="journal article" date="2020" name="MBio">
        <title>Erratum for Teymournejad et al., 'Isolation and Molecular Analysis of a Novel Neorickettsia Species That Causes Potomac Horse Fever'.</title>
        <authorList>
            <person name="Teymournejad O."/>
            <person name="Lin M."/>
            <person name="Bekebrede H."/>
            <person name="Kamr A."/>
            <person name="Toribio R.E."/>
            <person name="Arroyo L.G."/>
            <person name="Baird J.D."/>
            <person name="Rikihisa Y."/>
        </authorList>
    </citation>
    <scope>NUCLEOTIDE SEQUENCE [LARGE SCALE GENOMIC DNA]</scope>
    <source>
        <strain evidence="2 3">Fin17</strain>
    </source>
</reference>
<protein>
    <submittedName>
        <fullName evidence="2">Uncharacterized protein</fullName>
    </submittedName>
</protein>
<gene>
    <name evidence="2" type="ORF">GP480_02325</name>
</gene>
<reference evidence="2 3" key="2">
    <citation type="journal article" date="2020" name="MBio">
        <title>Isolation and Molecular Analysis of a Novel Neorickettsia Species That Causes Potomac Horse Fever.</title>
        <authorList>
            <person name="Teymournejad O."/>
            <person name="Lin M."/>
            <person name="Bekebrede H."/>
            <person name="Kamr A."/>
            <person name="Toribio R.E."/>
            <person name="Arroyo L.G."/>
            <person name="Baird J.D."/>
            <person name="Rikihisa Y."/>
        </authorList>
    </citation>
    <scope>NUCLEOTIDE SEQUENCE [LARGE SCALE GENOMIC DNA]</scope>
    <source>
        <strain evidence="2 3">Fin17</strain>
    </source>
</reference>
<dbReference type="AlphaFoldDB" id="A0A6P1GA10"/>
<evidence type="ECO:0000313" key="2">
    <source>
        <dbReference type="EMBL" id="QHD65276.1"/>
    </source>
</evidence>
<dbReference type="KEGG" id="nef:GP480_02325"/>
<accession>A0A6P1GA10</accession>
<sequence length="103" mass="12273">MNEEVGFEEDYSIRQAFRNKLQEMYYNAVVLGDQDMLIDSNDQVILFESKLIMRKYFWNRRTQAFEKIPTGVMRGVRKNKGDSHQEGCDSEEEIQQKEEELVQ</sequence>
<name>A0A6P1GA10_9RICK</name>
<dbReference type="EMBL" id="CP047224">
    <property type="protein sequence ID" value="QHD65276.1"/>
    <property type="molecule type" value="Genomic_DNA"/>
</dbReference>